<reference evidence="1 2" key="1">
    <citation type="submission" date="2020-04" db="EMBL/GenBank/DDBJ databases">
        <title>Perkinsus olseni comparative genomics.</title>
        <authorList>
            <person name="Bogema D.R."/>
        </authorList>
    </citation>
    <scope>NUCLEOTIDE SEQUENCE [LARGE SCALE GENOMIC DNA]</scope>
    <source>
        <strain evidence="1">00978-12</strain>
    </source>
</reference>
<dbReference type="EMBL" id="JABANP010000155">
    <property type="protein sequence ID" value="KAF4688296.1"/>
    <property type="molecule type" value="Genomic_DNA"/>
</dbReference>
<name>A0A7J6NXM4_PEROL</name>
<organism evidence="1 2">
    <name type="scientific">Perkinsus olseni</name>
    <name type="common">Perkinsus atlanticus</name>
    <dbReference type="NCBI Taxonomy" id="32597"/>
    <lineage>
        <taxon>Eukaryota</taxon>
        <taxon>Sar</taxon>
        <taxon>Alveolata</taxon>
        <taxon>Perkinsozoa</taxon>
        <taxon>Perkinsea</taxon>
        <taxon>Perkinsida</taxon>
        <taxon>Perkinsidae</taxon>
        <taxon>Perkinsus</taxon>
    </lineage>
</organism>
<dbReference type="Proteomes" id="UP000541610">
    <property type="component" value="Unassembled WGS sequence"/>
</dbReference>
<dbReference type="Gene3D" id="2.60.120.620">
    <property type="entry name" value="q2cbj1_9rhob like domain"/>
    <property type="match status" value="1"/>
</dbReference>
<evidence type="ECO:0000313" key="2">
    <source>
        <dbReference type="Proteomes" id="UP000541610"/>
    </source>
</evidence>
<comment type="caution">
    <text evidence="1">The sequence shown here is derived from an EMBL/GenBank/DDBJ whole genome shotgun (WGS) entry which is preliminary data.</text>
</comment>
<sequence>VLRQARVTAVLAALSLLISLPVFCLSAAEWFYLRISGYYAAAQGLDVEEALWKGRIGDVGGPCSASCESLTAGRLELGADLVEPPGCKFWEDIIWSVALLDRSPDKFCPVDPRASTGKDFPSVTLHGKLKMTKKDLQTWQARAKLAGVAVVAIAASGVAGLAIHKKSRTDLRGERAQPSFTESHILMICSCVSAKANMVCGGCEAQMLKAERVLHMVANAIVSRGEEDSGPALSLAERVLNRAAVSDFPLLTAIRWDKVKRESRGEGIGETLQRLRIEIYDLLVRRWSENRVFDPIFRRVPRSIDGSVMYGYDVGSPVPNILTQPVPEGTRTLDAHEEQKALELLKDDGFVRVSNLIDLDVIKSVRDKLHVKCPKVYQRGEEWEEMTTQEVDTEDVEEGDEECFVVDSANGRRHYLIRRSQYEALAHGVLRGIMPLIYRYMEAERSDTLLAKGSDAPKDTTTPLKDILPEVQPVIKDDGSGPDLIPSVAPRLYISDVERLPPVMLSPVRCQMQMVVANPVAQGQFWHLDNGAGGLTVVVPLTLDDEMLGPLMVLPGSHHVAGKNA</sequence>
<proteinExistence type="predicted"/>
<feature type="non-terminal residue" evidence="1">
    <location>
        <position position="1"/>
    </location>
</feature>
<gene>
    <name evidence="1" type="ORF">FOZ60_002893</name>
</gene>
<protein>
    <submittedName>
        <fullName evidence="1">Uncharacterized protein</fullName>
    </submittedName>
</protein>
<accession>A0A7J6NXM4</accession>
<evidence type="ECO:0000313" key="1">
    <source>
        <dbReference type="EMBL" id="KAF4688296.1"/>
    </source>
</evidence>
<dbReference type="AlphaFoldDB" id="A0A7J6NXM4"/>
<dbReference type="SUPFAM" id="SSF51197">
    <property type="entry name" value="Clavaminate synthase-like"/>
    <property type="match status" value="1"/>
</dbReference>